<organism evidence="2 3">
    <name type="scientific">Cudoniella acicularis</name>
    <dbReference type="NCBI Taxonomy" id="354080"/>
    <lineage>
        <taxon>Eukaryota</taxon>
        <taxon>Fungi</taxon>
        <taxon>Dikarya</taxon>
        <taxon>Ascomycota</taxon>
        <taxon>Pezizomycotina</taxon>
        <taxon>Leotiomycetes</taxon>
        <taxon>Helotiales</taxon>
        <taxon>Tricladiaceae</taxon>
        <taxon>Cudoniella</taxon>
    </lineage>
</organism>
<evidence type="ECO:0000313" key="2">
    <source>
        <dbReference type="EMBL" id="KAF4624303.1"/>
    </source>
</evidence>
<dbReference type="EMBL" id="JAAMPI010001701">
    <property type="protein sequence ID" value="KAF4624303.1"/>
    <property type="molecule type" value="Genomic_DNA"/>
</dbReference>
<evidence type="ECO:0000256" key="1">
    <source>
        <dbReference type="SAM" id="Phobius"/>
    </source>
</evidence>
<keyword evidence="1" id="KW-0812">Transmembrane</keyword>
<name>A0A8H4R8G4_9HELO</name>
<keyword evidence="3" id="KW-1185">Reference proteome</keyword>
<keyword evidence="1" id="KW-0472">Membrane</keyword>
<evidence type="ECO:0000313" key="3">
    <source>
        <dbReference type="Proteomes" id="UP000566819"/>
    </source>
</evidence>
<comment type="caution">
    <text evidence="2">The sequence shown here is derived from an EMBL/GenBank/DDBJ whole genome shotgun (WGS) entry which is preliminary data.</text>
</comment>
<dbReference type="OrthoDB" id="10433156at2759"/>
<reference evidence="2 3" key="1">
    <citation type="submission" date="2020-03" db="EMBL/GenBank/DDBJ databases">
        <title>Draft Genome Sequence of Cudoniella acicularis.</title>
        <authorList>
            <person name="Buettner E."/>
            <person name="Kellner H."/>
        </authorList>
    </citation>
    <scope>NUCLEOTIDE SEQUENCE [LARGE SCALE GENOMIC DNA]</scope>
    <source>
        <strain evidence="2 3">DSM 108380</strain>
    </source>
</reference>
<feature type="transmembrane region" description="Helical" evidence="1">
    <location>
        <begin position="142"/>
        <end position="164"/>
    </location>
</feature>
<protein>
    <submittedName>
        <fullName evidence="2">Uncharacterized protein</fullName>
    </submittedName>
</protein>
<dbReference type="Proteomes" id="UP000566819">
    <property type="component" value="Unassembled WGS sequence"/>
</dbReference>
<gene>
    <name evidence="2" type="ORF">G7Y89_g13870</name>
</gene>
<dbReference type="AlphaFoldDB" id="A0A8H4R8G4"/>
<sequence length="246" mass="26767">MIHETAQDFNTDPSRFVSSFLTFTTGPINNGSYFSNSSSIIPNPSTPSIPLYTGLITVTAISTFSISIPSLFVATSTPTISVISIPTQTSTPGVLATTTFATTVSELSTLIPSSEPSPFPTPQITTAQESTVKIAGLPKPTFIGMLLIPLFVLPIAILISLYLVHRNRKPTQKIRTRDSFQRPLLPKLEHVSFASNRQIPELGHDDVARPGFVYTKSGGRKRSIYELMALRRQTAVCELPCPEVTD</sequence>
<accession>A0A8H4R8G4</accession>
<keyword evidence="1" id="KW-1133">Transmembrane helix</keyword>
<proteinExistence type="predicted"/>